<dbReference type="AlphaFoldDB" id="A0A7W7B3U6"/>
<reference evidence="4 5" key="1">
    <citation type="submission" date="2020-08" db="EMBL/GenBank/DDBJ databases">
        <title>Genomic Encyclopedia of Type Strains, Phase IV (KMG-IV): sequencing the most valuable type-strain genomes for metagenomic binning, comparative biology and taxonomic classification.</title>
        <authorList>
            <person name="Goeker M."/>
        </authorList>
    </citation>
    <scope>NUCLEOTIDE SEQUENCE [LARGE SCALE GENOMIC DNA]</scope>
    <source>
        <strain evidence="4 5">DSM 17328</strain>
    </source>
</reference>
<dbReference type="GO" id="GO:0160142">
    <property type="term" value="F:23S rRNA pseudouridine(746) synthase activity"/>
    <property type="evidence" value="ECO:0007669"/>
    <property type="project" value="UniProtKB-EC"/>
</dbReference>
<dbReference type="Proteomes" id="UP000566324">
    <property type="component" value="Unassembled WGS sequence"/>
</dbReference>
<dbReference type="PROSITE" id="PS01129">
    <property type="entry name" value="PSI_RLU"/>
    <property type="match status" value="1"/>
</dbReference>
<evidence type="ECO:0000256" key="1">
    <source>
        <dbReference type="ARBA" id="ARBA00010876"/>
    </source>
</evidence>
<dbReference type="EC" id="5.4.99.29" evidence="4"/>
<dbReference type="InterPro" id="IPR006224">
    <property type="entry name" value="PsdUridine_synth_RluA-like_CS"/>
</dbReference>
<dbReference type="PANTHER" id="PTHR21600">
    <property type="entry name" value="MITOCHONDRIAL RNA PSEUDOURIDINE SYNTHASE"/>
    <property type="match status" value="1"/>
</dbReference>
<dbReference type="InterPro" id="IPR006145">
    <property type="entry name" value="PsdUridine_synth_RsuA/RluA"/>
</dbReference>
<comment type="caution">
    <text evidence="4">The sequence shown here is derived from an EMBL/GenBank/DDBJ whole genome shotgun (WGS) entry which is preliminary data.</text>
</comment>
<dbReference type="GO" id="GO:0160151">
    <property type="term" value="F:tRNA pseudouridine(32) synthase activity"/>
    <property type="evidence" value="ECO:0007669"/>
    <property type="project" value="UniProtKB-EC"/>
</dbReference>
<dbReference type="InterPro" id="IPR050188">
    <property type="entry name" value="RluA_PseudoU_synthase"/>
</dbReference>
<evidence type="ECO:0000313" key="4">
    <source>
        <dbReference type="EMBL" id="MBB4632462.1"/>
    </source>
</evidence>
<dbReference type="Gene3D" id="3.30.2350.10">
    <property type="entry name" value="Pseudouridine synthase"/>
    <property type="match status" value="1"/>
</dbReference>
<dbReference type="RefSeq" id="WP_184069110.1">
    <property type="nucleotide sequence ID" value="NZ_JACHNZ010000022.1"/>
</dbReference>
<organism evidence="4 5">
    <name type="scientific">Sphingosinicella soli</name>
    <dbReference type="NCBI Taxonomy" id="333708"/>
    <lineage>
        <taxon>Bacteria</taxon>
        <taxon>Pseudomonadati</taxon>
        <taxon>Pseudomonadota</taxon>
        <taxon>Alphaproteobacteria</taxon>
        <taxon>Sphingomonadales</taxon>
        <taxon>Sphingosinicellaceae</taxon>
        <taxon>Sphingosinicella</taxon>
    </lineage>
</organism>
<keyword evidence="2 4" id="KW-0413">Isomerase</keyword>
<evidence type="ECO:0000259" key="3">
    <source>
        <dbReference type="Pfam" id="PF00849"/>
    </source>
</evidence>
<dbReference type="EC" id="5.4.99.28" evidence="4"/>
<dbReference type="Pfam" id="PF00849">
    <property type="entry name" value="PseudoU_synth_2"/>
    <property type="match status" value="1"/>
</dbReference>
<evidence type="ECO:0000313" key="5">
    <source>
        <dbReference type="Proteomes" id="UP000566324"/>
    </source>
</evidence>
<gene>
    <name evidence="4" type="ORF">GGQ98_002087</name>
</gene>
<protein>
    <submittedName>
        <fullName evidence="4">tRNA pseudouridine32 synthase/23S rRNA pseudouridine746 synthase</fullName>
        <ecNumber evidence="4">5.4.99.28</ecNumber>
        <ecNumber evidence="4">5.4.99.29</ecNumber>
    </submittedName>
</protein>
<keyword evidence="5" id="KW-1185">Reference proteome</keyword>
<dbReference type="PANTHER" id="PTHR21600:SF44">
    <property type="entry name" value="RIBOSOMAL LARGE SUBUNIT PSEUDOURIDINE SYNTHASE D"/>
    <property type="match status" value="1"/>
</dbReference>
<dbReference type="SUPFAM" id="SSF55120">
    <property type="entry name" value="Pseudouridine synthase"/>
    <property type="match status" value="1"/>
</dbReference>
<accession>A0A7W7B3U6</accession>
<dbReference type="EMBL" id="JACHNZ010000022">
    <property type="protein sequence ID" value="MBB4632462.1"/>
    <property type="molecule type" value="Genomic_DNA"/>
</dbReference>
<dbReference type="GO" id="GO:0003723">
    <property type="term" value="F:RNA binding"/>
    <property type="evidence" value="ECO:0007669"/>
    <property type="project" value="InterPro"/>
</dbReference>
<comment type="similarity">
    <text evidence="1">Belongs to the pseudouridine synthase RluA family.</text>
</comment>
<name>A0A7W7B3U6_9SPHN</name>
<dbReference type="InterPro" id="IPR020103">
    <property type="entry name" value="PsdUridine_synth_cat_dom_sf"/>
</dbReference>
<feature type="domain" description="Pseudouridine synthase RsuA/RluA-like" evidence="3">
    <location>
        <begin position="12"/>
        <end position="162"/>
    </location>
</feature>
<evidence type="ECO:0000256" key="2">
    <source>
        <dbReference type="ARBA" id="ARBA00023235"/>
    </source>
</evidence>
<proteinExistence type="inferred from homology"/>
<sequence>MTPLCVLHIDAHMLVIDKPAGLAVHPGPRTPRSLEGRLGELAFGFRRLPQPAHRLDRDTSGCLVLARHPKALKRLGGLFADGRIAKTYLALLDAVPEQGEGRIEAPLAKVSSAAAGWRMVVDPAGKPAATRWRLLAAHEGQALVVFFPETGRTHQIRIHAAHGLAPIVGDPIYGGGEGAMRLHSAGVVIPYRDEAPVSASAPLPADWPLWARDAANEKGPPFQATPSA</sequence>
<dbReference type="GO" id="GO:0000455">
    <property type="term" value="P:enzyme-directed rRNA pseudouridine synthesis"/>
    <property type="evidence" value="ECO:0007669"/>
    <property type="project" value="TreeGrafter"/>
</dbReference>
<dbReference type="CDD" id="cd02869">
    <property type="entry name" value="PseudoU_synth_RluA_like"/>
    <property type="match status" value="1"/>
</dbReference>